<dbReference type="Pfam" id="PF01841">
    <property type="entry name" value="Transglut_core"/>
    <property type="match status" value="1"/>
</dbReference>
<dbReference type="PANTHER" id="PTHR33490">
    <property type="entry name" value="BLR5614 PROTEIN-RELATED"/>
    <property type="match status" value="1"/>
</dbReference>
<dbReference type="InterPro" id="IPR002931">
    <property type="entry name" value="Transglutaminase-like"/>
</dbReference>
<feature type="domain" description="Transglutaminase-like" evidence="1">
    <location>
        <begin position="128"/>
        <end position="186"/>
    </location>
</feature>
<evidence type="ECO:0000313" key="3">
    <source>
        <dbReference type="Proteomes" id="UP000284178"/>
    </source>
</evidence>
<dbReference type="PANTHER" id="PTHR33490:SF6">
    <property type="entry name" value="SLL1049 PROTEIN"/>
    <property type="match status" value="1"/>
</dbReference>
<protein>
    <submittedName>
        <fullName evidence="2">Transglutaminase domain-containing protein</fullName>
    </submittedName>
</protein>
<evidence type="ECO:0000259" key="1">
    <source>
        <dbReference type="SMART" id="SM00460"/>
    </source>
</evidence>
<dbReference type="SUPFAM" id="SSF54001">
    <property type="entry name" value="Cysteine proteinases"/>
    <property type="match status" value="1"/>
</dbReference>
<evidence type="ECO:0000313" key="2">
    <source>
        <dbReference type="EMBL" id="RGR69591.1"/>
    </source>
</evidence>
<keyword evidence="3" id="KW-1185">Reference proteome</keyword>
<proteinExistence type="predicted"/>
<dbReference type="RefSeq" id="WP_117895892.1">
    <property type="nucleotide sequence ID" value="NZ_CABJCV010000023.1"/>
</dbReference>
<organism evidence="2 3">
    <name type="scientific">Holdemania filiformis</name>
    <dbReference type="NCBI Taxonomy" id="61171"/>
    <lineage>
        <taxon>Bacteria</taxon>
        <taxon>Bacillati</taxon>
        <taxon>Bacillota</taxon>
        <taxon>Erysipelotrichia</taxon>
        <taxon>Erysipelotrichales</taxon>
        <taxon>Erysipelotrichaceae</taxon>
        <taxon>Holdemania</taxon>
    </lineage>
</organism>
<dbReference type="Gene3D" id="3.10.620.30">
    <property type="match status" value="1"/>
</dbReference>
<sequence>MRICFQSDLKDCPDLRHAGQRLLSVNPISDNPGRAEIIMEGIPQSLSQFTQQLQSVNPKKESLSQAVNCSSIHYELNEIAMNLNRETSDPVEWILAAMAFLQRRIVYDPDLAQVYDQGKKTGLTLSEAWIKRKGTCREIAMAMAGLCHAQGISVRFVQGISAPDQLHVWNEVYLEPLGWLPVDAQAGMIGQWGSLISLRIADQIEDLPMPHDVKIKVCQTRGLYHDRQVYLKLNRLSDEAKGSGQFLLKQWTGETGVRCLLHLTSQREPTESLESLSNRVFMILRVFLNENSMMKLDGNFNAAALQKLESLCDQLENSGIRTRLAAGLNSLSQTVAVWVEAAVSETLWAKLDLAGKTLDYKPEWIRLVQARSAAALIQKLQETIGR</sequence>
<dbReference type="Proteomes" id="UP000284178">
    <property type="component" value="Unassembled WGS sequence"/>
</dbReference>
<dbReference type="SMART" id="SM00460">
    <property type="entry name" value="TGc"/>
    <property type="match status" value="1"/>
</dbReference>
<dbReference type="InterPro" id="IPR038765">
    <property type="entry name" value="Papain-like_cys_pep_sf"/>
</dbReference>
<dbReference type="GeneID" id="83016698"/>
<dbReference type="EMBL" id="QRUP01000023">
    <property type="protein sequence ID" value="RGR69591.1"/>
    <property type="molecule type" value="Genomic_DNA"/>
</dbReference>
<gene>
    <name evidence="2" type="ORF">DWY25_14945</name>
</gene>
<accession>A0A412FN78</accession>
<name>A0A412FN78_9FIRM</name>
<dbReference type="AlphaFoldDB" id="A0A412FN78"/>
<comment type="caution">
    <text evidence="2">The sequence shown here is derived from an EMBL/GenBank/DDBJ whole genome shotgun (WGS) entry which is preliminary data.</text>
</comment>
<reference evidence="2 3" key="1">
    <citation type="submission" date="2018-08" db="EMBL/GenBank/DDBJ databases">
        <title>A genome reference for cultivated species of the human gut microbiota.</title>
        <authorList>
            <person name="Zou Y."/>
            <person name="Xue W."/>
            <person name="Luo G."/>
        </authorList>
    </citation>
    <scope>NUCLEOTIDE SEQUENCE [LARGE SCALE GENOMIC DNA]</scope>
    <source>
        <strain evidence="2 3">AF24-29</strain>
    </source>
</reference>